<keyword evidence="3 10" id="KW-0716">Sensory transduction</keyword>
<dbReference type="RefSeq" id="XP_015609190.1">
    <property type="nucleotide sequence ID" value="XM_015753704.2"/>
</dbReference>
<evidence type="ECO:0000256" key="8">
    <source>
        <dbReference type="ARBA" id="ARBA00023170"/>
    </source>
</evidence>
<dbReference type="KEGG" id="ccin:107274497"/>
<dbReference type="EMBL" id="KX609479">
    <property type="protein sequence ID" value="ARN17886.1"/>
    <property type="molecule type" value="mRNA"/>
</dbReference>
<keyword evidence="2" id="KW-1003">Cell membrane</keyword>
<comment type="similarity">
    <text evidence="10">Belongs to the insect chemoreceptor superfamily. Heteromeric odorant receptor channel (TC 1.A.69) family.</text>
</comment>
<dbReference type="OrthoDB" id="8185860at2759"/>
<feature type="transmembrane region" description="Helical" evidence="10">
    <location>
        <begin position="147"/>
        <end position="168"/>
    </location>
</feature>
<keyword evidence="6 10" id="KW-1133">Transmembrane helix</keyword>
<keyword evidence="13" id="KW-1185">Reference proteome</keyword>
<keyword evidence="9 10" id="KW-0807">Transducer</keyword>
<feature type="transmembrane region" description="Helical" evidence="10">
    <location>
        <begin position="52"/>
        <end position="74"/>
    </location>
</feature>
<comment type="subcellular location">
    <subcellularLocation>
        <location evidence="1 10">Cell membrane</location>
        <topology evidence="1 10">Multi-pass membrane protein</topology>
    </subcellularLocation>
</comment>
<feature type="transmembrane region" description="Helical" evidence="10">
    <location>
        <begin position="313"/>
        <end position="333"/>
    </location>
</feature>
<sequence length="416" mass="46431">MTVHSLSPTGNCKGLKEGQASYSWCVRNLRTLMVFTGIWPMEPPTLLLNVSYYYNATTFTLVICGMMAGAISVMDNYDLLVDNLSINLIFTEIFIKCILIKIYSKPLSRVLSLMKFDWISLKGRGPIHGDVLQSENIMLLHANIPRIFFIAYTALALVAWTATVVAAVSRKSSKMQIDASNAFPMPSWYPFEMHSTPNYEMLLTFQVIIGCSIAVSSAAVDSLLVTAVFHVCGQLEILRKYFENLHSSETALEETEKKVAAAIKRHSKLIDLCDLIEDCYSQITLSQLLVASLNVCLSGFGLLLAIESGNIKVFLKFLLLLIAMLQQILIYSVTGDYLSSKSTAIRSAIYKMKWYELPPSLSKALMLIAIRAERPLVVTAGKFFPMSLENFTQVSSHCAKLQNRVGLVRKLVVTFR</sequence>
<dbReference type="GO" id="GO:0005549">
    <property type="term" value="F:odorant binding"/>
    <property type="evidence" value="ECO:0007669"/>
    <property type="project" value="InterPro"/>
</dbReference>
<dbReference type="PANTHER" id="PTHR21137">
    <property type="entry name" value="ODORANT RECEPTOR"/>
    <property type="match status" value="1"/>
</dbReference>
<evidence type="ECO:0000256" key="7">
    <source>
        <dbReference type="ARBA" id="ARBA00023136"/>
    </source>
</evidence>
<feature type="transmembrane region" description="Helical" evidence="10">
    <location>
        <begin position="201"/>
        <end position="220"/>
    </location>
</feature>
<dbReference type="GO" id="GO:0007165">
    <property type="term" value="P:signal transduction"/>
    <property type="evidence" value="ECO:0007669"/>
    <property type="project" value="UniProtKB-KW"/>
</dbReference>
<evidence type="ECO:0000256" key="2">
    <source>
        <dbReference type="ARBA" id="ARBA00022475"/>
    </source>
</evidence>
<reference evidence="14" key="2">
    <citation type="submission" date="2025-04" db="UniProtKB">
        <authorList>
            <consortium name="RefSeq"/>
        </authorList>
    </citation>
    <scope>IDENTIFICATION</scope>
</reference>
<accession>A0A1W6L1M1</accession>
<dbReference type="AlphaFoldDB" id="A0A1W6L1M1"/>
<reference evidence="12" key="1">
    <citation type="submission" date="2016-07" db="EMBL/GenBank/DDBJ databases">
        <title>Olfactory-related genes from the wheat stem sawfly, an agronomic pest and primitive hymenopteran.</title>
        <authorList>
            <person name="Gress J.C."/>
            <person name="Carey C.C."/>
            <person name="Dykgreve T.A."/>
            <person name="Walden K.O."/>
            <person name="Robertson H.M."/>
            <person name="Mazurie A."/>
            <person name="Wanner K.W."/>
        </authorList>
    </citation>
    <scope>NUCLEOTIDE SEQUENCE</scope>
</reference>
<keyword evidence="4 10" id="KW-0812">Transmembrane</keyword>
<comment type="caution">
    <text evidence="10">Lacks conserved residue(s) required for the propagation of feature annotation.</text>
</comment>
<feature type="coiled-coil region" evidence="11">
    <location>
        <begin position="238"/>
        <end position="265"/>
    </location>
</feature>
<proteinExistence type="evidence at transcript level"/>
<protein>
    <recommendedName>
        <fullName evidence="10">Odorant receptor</fullName>
    </recommendedName>
</protein>
<feature type="transmembrane region" description="Helical" evidence="10">
    <location>
        <begin position="285"/>
        <end position="306"/>
    </location>
</feature>
<name>A0A1W6L1M1_CEPCN</name>
<evidence type="ECO:0000256" key="6">
    <source>
        <dbReference type="ARBA" id="ARBA00022989"/>
    </source>
</evidence>
<dbReference type="GeneID" id="107274497"/>
<dbReference type="Proteomes" id="UP000694920">
    <property type="component" value="Unplaced"/>
</dbReference>
<evidence type="ECO:0000256" key="1">
    <source>
        <dbReference type="ARBA" id="ARBA00004651"/>
    </source>
</evidence>
<evidence type="ECO:0000313" key="14">
    <source>
        <dbReference type="RefSeq" id="XP_015609190.1"/>
    </source>
</evidence>
<evidence type="ECO:0000256" key="3">
    <source>
        <dbReference type="ARBA" id="ARBA00022606"/>
    </source>
</evidence>
<evidence type="ECO:0000313" key="12">
    <source>
        <dbReference type="EMBL" id="ARN17886.1"/>
    </source>
</evidence>
<evidence type="ECO:0000256" key="11">
    <source>
        <dbReference type="SAM" id="Coils"/>
    </source>
</evidence>
<evidence type="ECO:0000313" key="13">
    <source>
        <dbReference type="Proteomes" id="UP000694920"/>
    </source>
</evidence>
<dbReference type="PANTHER" id="PTHR21137:SF35">
    <property type="entry name" value="ODORANT RECEPTOR 19A-RELATED"/>
    <property type="match status" value="1"/>
</dbReference>
<evidence type="ECO:0000256" key="10">
    <source>
        <dbReference type="RuleBase" id="RU351113"/>
    </source>
</evidence>
<evidence type="ECO:0000256" key="9">
    <source>
        <dbReference type="ARBA" id="ARBA00023224"/>
    </source>
</evidence>
<gene>
    <name evidence="12" type="primary">Or11</name>
    <name evidence="14" type="synonym">LOC107274497</name>
</gene>
<feature type="transmembrane region" description="Helical" evidence="10">
    <location>
        <begin position="86"/>
        <end position="104"/>
    </location>
</feature>
<keyword evidence="7 10" id="KW-0472">Membrane</keyword>
<dbReference type="GO" id="GO:0005886">
    <property type="term" value="C:plasma membrane"/>
    <property type="evidence" value="ECO:0007669"/>
    <property type="project" value="UniProtKB-SubCell"/>
</dbReference>
<evidence type="ECO:0000256" key="4">
    <source>
        <dbReference type="ARBA" id="ARBA00022692"/>
    </source>
</evidence>
<dbReference type="GO" id="GO:0004984">
    <property type="term" value="F:olfactory receptor activity"/>
    <property type="evidence" value="ECO:0007669"/>
    <property type="project" value="InterPro"/>
</dbReference>
<keyword evidence="5 10" id="KW-0552">Olfaction</keyword>
<organism evidence="12">
    <name type="scientific">Cephus cinctus</name>
    <name type="common">Wheat stem sawfly</name>
    <dbReference type="NCBI Taxonomy" id="211228"/>
    <lineage>
        <taxon>Eukaryota</taxon>
        <taxon>Metazoa</taxon>
        <taxon>Ecdysozoa</taxon>
        <taxon>Arthropoda</taxon>
        <taxon>Hexapoda</taxon>
        <taxon>Insecta</taxon>
        <taxon>Pterygota</taxon>
        <taxon>Neoptera</taxon>
        <taxon>Endopterygota</taxon>
        <taxon>Hymenoptera</taxon>
        <taxon>Cephoidea</taxon>
        <taxon>Cephidae</taxon>
        <taxon>Cephus</taxon>
    </lineage>
</organism>
<dbReference type="Pfam" id="PF02949">
    <property type="entry name" value="7tm_6"/>
    <property type="match status" value="1"/>
</dbReference>
<evidence type="ECO:0000256" key="5">
    <source>
        <dbReference type="ARBA" id="ARBA00022725"/>
    </source>
</evidence>
<dbReference type="InterPro" id="IPR004117">
    <property type="entry name" value="7tm6_olfct_rcpt"/>
</dbReference>
<keyword evidence="11" id="KW-0175">Coiled coil</keyword>
<keyword evidence="8 10" id="KW-0675">Receptor</keyword>